<dbReference type="PRINTS" id="PR00133">
    <property type="entry name" value="GLHYDRLASE3"/>
</dbReference>
<dbReference type="SUPFAM" id="SSF52279">
    <property type="entry name" value="Beta-D-glucan exohydrolase, C-terminal domain"/>
    <property type="match status" value="1"/>
</dbReference>
<dbReference type="PROSITE" id="PS51820">
    <property type="entry name" value="PA14"/>
    <property type="match status" value="1"/>
</dbReference>
<evidence type="ECO:0000313" key="6">
    <source>
        <dbReference type="Proteomes" id="UP000620633"/>
    </source>
</evidence>
<dbReference type="InterPro" id="IPR011658">
    <property type="entry name" value="PA14_dom"/>
</dbReference>
<reference evidence="6" key="1">
    <citation type="journal article" date="2019" name="Int. J. Syst. Evol. Microbiol.">
        <title>The Global Catalogue of Microorganisms (GCM) 10K type strain sequencing project: providing services to taxonomists for standard genome sequencing and annotation.</title>
        <authorList>
            <consortium name="The Broad Institute Genomics Platform"/>
            <consortium name="The Broad Institute Genome Sequencing Center for Infectious Disease"/>
            <person name="Wu L."/>
            <person name="Ma J."/>
        </authorList>
    </citation>
    <scope>NUCLEOTIDE SEQUENCE [LARGE SCALE GENOMIC DNA]</scope>
    <source>
        <strain evidence="6">JCM 31406</strain>
    </source>
</reference>
<protein>
    <submittedName>
        <fullName evidence="5">Glycosyl hydrolase</fullName>
    </submittedName>
</protein>
<proteinExistence type="inferred from homology"/>
<dbReference type="InterPro" id="IPR050288">
    <property type="entry name" value="Cellulose_deg_GH3"/>
</dbReference>
<name>A0ABQ2SDJ5_9DEIO</name>
<dbReference type="SMART" id="SM01217">
    <property type="entry name" value="Fn3_like"/>
    <property type="match status" value="1"/>
</dbReference>
<keyword evidence="2 3" id="KW-0378">Hydrolase</keyword>
<evidence type="ECO:0000256" key="1">
    <source>
        <dbReference type="ARBA" id="ARBA00005336"/>
    </source>
</evidence>
<dbReference type="GO" id="GO:0016787">
    <property type="term" value="F:hydrolase activity"/>
    <property type="evidence" value="ECO:0007669"/>
    <property type="project" value="UniProtKB-KW"/>
</dbReference>
<dbReference type="SMART" id="SM00758">
    <property type="entry name" value="PA14"/>
    <property type="match status" value="1"/>
</dbReference>
<dbReference type="SUPFAM" id="SSF51445">
    <property type="entry name" value="(Trans)glycosidases"/>
    <property type="match status" value="1"/>
</dbReference>
<sequence length="833" mass="88689">MPDLPSPPPPPIRSDPPTDIDALLDRMTLEEQVSLLSGADFWRTVPIARLNIPALKVSDGPAGVRGGGPLVGGMKTAAYPVGIALGSTWNVDLLREVGASLAREALDKGAGVLLAPTINVLRSALNGRNFENYAEDPILTGKLAVAYVQGLQASGVAATPKHFAGNESEYQRGTISSEIPTRALRELYLRPFEMVVREADPWAIMTAYNRLDGVYCSEHPWLLDTVLRKEWGFTGLVMSDWGGTHSAGESVRAGLDLEMPGPARARAGLLEEAQNDPATAAAVRERARAVLRLIERTGTLAAPRDVRDSAERDTEYSETRALIRRAGAEGAVLLKNAGLLPLPAGASVAVIGPNAATAQVMGGGSAQMNAHRRVSPLDGLREDRSAGVVTTAVGCENDRFLPVPQVPVRIEYHAPDGTVIASDTREQAEVLWFAYPDGVDPQAFHAVLTLTVQAPQDGTYEFSLASAGLSRLRVDGEPLVDNWDAWTPGGTYFGFGSDEVRGARSLTAGPHELTVTFTPNDFDNGIAGFNAVRTGFRAEPDGGSVAQAAAVAAAADYAVVCVGTNGDWETEGVDRWGLDLPGRQDELVDAVLAANPNTVVVLQTGGPVAMPWLDRVPAVLQAWFPGQEAGHAIADVLYGHAEPGGRLPQTFIASLKDDPTHPLNPDVQYPGEDGRVAYREGLYTGYRHVDRAGVTPLFPFGFGLSYTTFEVSNPQLSAASVAPGGTVTASVQVKNTGDRAGSTVVQLYVHDRQSRLDRPEKELRAFAKVHLNPGQIGTVTLPLGMRDLAYYDDAAHAWVAGAGDFDLLIGQSSADLPHTLRLSLSADWKEPTT</sequence>
<gene>
    <name evidence="5" type="ORF">GCM10008961_11500</name>
</gene>
<dbReference type="InterPro" id="IPR019800">
    <property type="entry name" value="Glyco_hydro_3_AS"/>
</dbReference>
<dbReference type="InterPro" id="IPR026891">
    <property type="entry name" value="Fn3-like"/>
</dbReference>
<dbReference type="EMBL" id="BMQO01000003">
    <property type="protein sequence ID" value="GGS21762.1"/>
    <property type="molecule type" value="Genomic_DNA"/>
</dbReference>
<dbReference type="PROSITE" id="PS00775">
    <property type="entry name" value="GLYCOSYL_HYDROL_F3"/>
    <property type="match status" value="1"/>
</dbReference>
<accession>A0ABQ2SDJ5</accession>
<dbReference type="Gene3D" id="3.40.50.1700">
    <property type="entry name" value="Glycoside hydrolase family 3 C-terminal domain"/>
    <property type="match status" value="1"/>
</dbReference>
<keyword evidence="3" id="KW-0326">Glycosidase</keyword>
<dbReference type="Gene3D" id="2.60.40.10">
    <property type="entry name" value="Immunoglobulins"/>
    <property type="match status" value="1"/>
</dbReference>
<dbReference type="InterPro" id="IPR002772">
    <property type="entry name" value="Glyco_hydro_3_C"/>
</dbReference>
<dbReference type="PANTHER" id="PTHR42715">
    <property type="entry name" value="BETA-GLUCOSIDASE"/>
    <property type="match status" value="1"/>
</dbReference>
<evidence type="ECO:0000313" key="5">
    <source>
        <dbReference type="EMBL" id="GGS21762.1"/>
    </source>
</evidence>
<dbReference type="PANTHER" id="PTHR42715:SF3">
    <property type="entry name" value="BETA-GLUCOSIDASE B-RELATED"/>
    <property type="match status" value="1"/>
</dbReference>
<organism evidence="5 6">
    <name type="scientific">Deinococcus knuensis</name>
    <dbReference type="NCBI Taxonomy" id="1837380"/>
    <lineage>
        <taxon>Bacteria</taxon>
        <taxon>Thermotogati</taxon>
        <taxon>Deinococcota</taxon>
        <taxon>Deinococci</taxon>
        <taxon>Deinococcales</taxon>
        <taxon>Deinococcaceae</taxon>
        <taxon>Deinococcus</taxon>
    </lineage>
</organism>
<dbReference type="InterPro" id="IPR001764">
    <property type="entry name" value="Glyco_hydro_3_N"/>
</dbReference>
<dbReference type="Pfam" id="PF01915">
    <property type="entry name" value="Glyco_hydro_3_C"/>
    <property type="match status" value="1"/>
</dbReference>
<dbReference type="RefSeq" id="WP_189099846.1">
    <property type="nucleotide sequence ID" value="NZ_BMQO01000003.1"/>
</dbReference>
<dbReference type="InterPro" id="IPR037524">
    <property type="entry name" value="PA14/GLEYA"/>
</dbReference>
<evidence type="ECO:0000256" key="2">
    <source>
        <dbReference type="ARBA" id="ARBA00022801"/>
    </source>
</evidence>
<dbReference type="Pfam" id="PF14310">
    <property type="entry name" value="Fn3-like"/>
    <property type="match status" value="1"/>
</dbReference>
<dbReference type="Gene3D" id="3.20.20.300">
    <property type="entry name" value="Glycoside hydrolase, family 3, N-terminal domain"/>
    <property type="match status" value="1"/>
</dbReference>
<comment type="caution">
    <text evidence="5">The sequence shown here is derived from an EMBL/GenBank/DDBJ whole genome shotgun (WGS) entry which is preliminary data.</text>
</comment>
<keyword evidence="6" id="KW-1185">Reference proteome</keyword>
<dbReference type="Gene3D" id="2.60.120.260">
    <property type="entry name" value="Galactose-binding domain-like"/>
    <property type="match status" value="1"/>
</dbReference>
<dbReference type="InterPro" id="IPR036881">
    <property type="entry name" value="Glyco_hydro_3_C_sf"/>
</dbReference>
<comment type="similarity">
    <text evidence="1 3">Belongs to the glycosyl hydrolase 3 family.</text>
</comment>
<dbReference type="Pfam" id="PF00933">
    <property type="entry name" value="Glyco_hydro_3"/>
    <property type="match status" value="1"/>
</dbReference>
<dbReference type="Pfam" id="PF07691">
    <property type="entry name" value="PA14"/>
    <property type="match status" value="1"/>
</dbReference>
<dbReference type="InterPro" id="IPR017853">
    <property type="entry name" value="GH"/>
</dbReference>
<dbReference type="InterPro" id="IPR036962">
    <property type="entry name" value="Glyco_hydro_3_N_sf"/>
</dbReference>
<feature type="domain" description="PA14" evidence="4">
    <location>
        <begin position="403"/>
        <end position="550"/>
    </location>
</feature>
<evidence type="ECO:0000259" key="4">
    <source>
        <dbReference type="PROSITE" id="PS51820"/>
    </source>
</evidence>
<dbReference type="Proteomes" id="UP000620633">
    <property type="component" value="Unassembled WGS sequence"/>
</dbReference>
<dbReference type="InterPro" id="IPR013783">
    <property type="entry name" value="Ig-like_fold"/>
</dbReference>
<evidence type="ECO:0000256" key="3">
    <source>
        <dbReference type="RuleBase" id="RU361161"/>
    </source>
</evidence>